<evidence type="ECO:0000256" key="2">
    <source>
        <dbReference type="SAM" id="SignalP"/>
    </source>
</evidence>
<organism evidence="3 4">
    <name type="scientific">Spectribacter acetivorans</name>
    <dbReference type="NCBI Taxonomy" id="3075603"/>
    <lineage>
        <taxon>Bacteria</taxon>
        <taxon>Pseudomonadati</taxon>
        <taxon>Pseudomonadota</taxon>
        <taxon>Gammaproteobacteria</taxon>
        <taxon>Salinisphaerales</taxon>
        <taxon>Salinisphaeraceae</taxon>
        <taxon>Spectribacter</taxon>
    </lineage>
</organism>
<sequence>MLTLTLLLPLFAACTGPACLNDQPYHTAKEFPPLRVPAGMQAPEPDPNLAIPEVAENGPVGAFPPAEGEEESVEDTRRCLVSPPQMQDARG</sequence>
<reference evidence="3 4" key="1">
    <citation type="submission" date="2023-09" db="EMBL/GenBank/DDBJ databases">
        <authorList>
            <person name="Rey-Velasco X."/>
        </authorList>
    </citation>
    <scope>NUCLEOTIDE SEQUENCE [LARGE SCALE GENOMIC DNA]</scope>
    <source>
        <strain evidence="3 4">P385</strain>
    </source>
</reference>
<feature type="signal peptide" evidence="2">
    <location>
        <begin position="1"/>
        <end position="20"/>
    </location>
</feature>
<keyword evidence="2" id="KW-0732">Signal</keyword>
<accession>A0ABU3B5E7</accession>
<dbReference type="EMBL" id="JAVRHY010000002">
    <property type="protein sequence ID" value="MDT0617285.1"/>
    <property type="molecule type" value="Genomic_DNA"/>
</dbReference>
<keyword evidence="4" id="KW-1185">Reference proteome</keyword>
<gene>
    <name evidence="3" type="ORF">RM531_02225</name>
</gene>
<evidence type="ECO:0000313" key="4">
    <source>
        <dbReference type="Proteomes" id="UP001259982"/>
    </source>
</evidence>
<name>A0ABU3B5E7_9GAMM</name>
<dbReference type="RefSeq" id="WP_311656971.1">
    <property type="nucleotide sequence ID" value="NZ_JAVRHY010000002.1"/>
</dbReference>
<protein>
    <submittedName>
        <fullName evidence="3">Uncharacterized protein</fullName>
    </submittedName>
</protein>
<dbReference type="Proteomes" id="UP001259982">
    <property type="component" value="Unassembled WGS sequence"/>
</dbReference>
<feature type="region of interest" description="Disordered" evidence="1">
    <location>
        <begin position="36"/>
        <end position="91"/>
    </location>
</feature>
<comment type="caution">
    <text evidence="3">The sequence shown here is derived from an EMBL/GenBank/DDBJ whole genome shotgun (WGS) entry which is preliminary data.</text>
</comment>
<feature type="chain" id="PRO_5046667773" evidence="2">
    <location>
        <begin position="21"/>
        <end position="91"/>
    </location>
</feature>
<evidence type="ECO:0000256" key="1">
    <source>
        <dbReference type="SAM" id="MobiDB-lite"/>
    </source>
</evidence>
<proteinExistence type="predicted"/>
<evidence type="ECO:0000313" key="3">
    <source>
        <dbReference type="EMBL" id="MDT0617285.1"/>
    </source>
</evidence>